<keyword evidence="4" id="KW-1017">Isopeptide bond</keyword>
<dbReference type="InterPro" id="IPR047506">
    <property type="entry name" value="UBR7-like_UBR-box"/>
</dbReference>
<protein>
    <recommendedName>
        <fullName evidence="13">Putative E3 ubiquitin-protein ligase UBR7</fullName>
        <ecNumber evidence="3">2.3.2.27</ecNumber>
    </recommendedName>
    <alternativeName>
        <fullName evidence="14">N-recognin-7</fullName>
    </alternativeName>
    <alternativeName>
        <fullName evidence="15">RING-type E3 ubiquitin transferase UBR7</fullName>
    </alternativeName>
</protein>
<keyword evidence="10" id="KW-0862">Zinc</keyword>
<dbReference type="PROSITE" id="PS51157">
    <property type="entry name" value="ZF_UBR"/>
    <property type="match status" value="1"/>
</dbReference>
<dbReference type="InterPro" id="IPR003126">
    <property type="entry name" value="Znf_UBR"/>
</dbReference>
<evidence type="ECO:0000313" key="19">
    <source>
        <dbReference type="Proteomes" id="UP001318040"/>
    </source>
</evidence>
<evidence type="ECO:0000256" key="15">
    <source>
        <dbReference type="ARBA" id="ARBA00083573"/>
    </source>
</evidence>
<evidence type="ECO:0000256" key="9">
    <source>
        <dbReference type="ARBA" id="ARBA00022786"/>
    </source>
</evidence>
<dbReference type="EC" id="2.3.2.27" evidence="3"/>
<dbReference type="CDD" id="cd19677">
    <property type="entry name" value="UBR-box_UBR7"/>
    <property type="match status" value="1"/>
</dbReference>
<keyword evidence="7" id="KW-0479">Metal-binding</keyword>
<evidence type="ECO:0000256" key="16">
    <source>
        <dbReference type="PROSITE-ProRule" id="PRU00508"/>
    </source>
</evidence>
<proteinExistence type="predicted"/>
<dbReference type="Proteomes" id="UP001318040">
    <property type="component" value="Chromosome 29"/>
</dbReference>
<dbReference type="SUPFAM" id="SSF57903">
    <property type="entry name" value="FYVE/PHD zinc finger"/>
    <property type="match status" value="1"/>
</dbReference>
<evidence type="ECO:0000256" key="8">
    <source>
        <dbReference type="ARBA" id="ARBA00022771"/>
    </source>
</evidence>
<keyword evidence="8" id="KW-0863">Zinc-finger</keyword>
<feature type="compositionally biased region" description="Acidic residues" evidence="17">
    <location>
        <begin position="24"/>
        <end position="41"/>
    </location>
</feature>
<keyword evidence="9" id="KW-0833">Ubl conjugation pathway</keyword>
<dbReference type="AlphaFoldDB" id="A0AAJ7TIY0"/>
<dbReference type="PANTHER" id="PTHR13513">
    <property type="entry name" value="E3 UBIQUITIN-PROTEIN LIGASE UBR7"/>
    <property type="match status" value="1"/>
</dbReference>
<evidence type="ECO:0000256" key="12">
    <source>
        <dbReference type="ARBA" id="ARBA00055627"/>
    </source>
</evidence>
<dbReference type="InterPro" id="IPR011011">
    <property type="entry name" value="Znf_FYVE_PHD"/>
</dbReference>
<comment type="function">
    <text evidence="12">E3 ubiquitin-protein ligase which is a component of the N-end rule pathway. Recognizes and binds to proteins bearing specific N-terminal residues that are destabilizing according to the N-end rule, leading to their ubiquitination and subsequent degradation.</text>
</comment>
<evidence type="ECO:0000256" key="1">
    <source>
        <dbReference type="ARBA" id="ARBA00000900"/>
    </source>
</evidence>
<name>A0AAJ7TIY0_PETMA</name>
<comment type="catalytic activity">
    <reaction evidence="1">
        <text>S-ubiquitinyl-[E2 ubiquitin-conjugating enzyme]-L-cysteine + [acceptor protein]-L-lysine = [E2 ubiquitin-conjugating enzyme]-L-cysteine + N(6)-ubiquitinyl-[acceptor protein]-L-lysine.</text>
        <dbReference type="EC" id="2.3.2.27"/>
    </reaction>
</comment>
<evidence type="ECO:0000256" key="2">
    <source>
        <dbReference type="ARBA" id="ARBA00004906"/>
    </source>
</evidence>
<dbReference type="GO" id="GO:0008270">
    <property type="term" value="F:zinc ion binding"/>
    <property type="evidence" value="ECO:0007669"/>
    <property type="project" value="UniProtKB-KW"/>
</dbReference>
<reference evidence="20" key="1">
    <citation type="submission" date="2025-08" db="UniProtKB">
        <authorList>
            <consortium name="RefSeq"/>
        </authorList>
    </citation>
    <scope>IDENTIFICATION</scope>
    <source>
        <tissue evidence="20">Sperm</tissue>
    </source>
</reference>
<evidence type="ECO:0000256" key="17">
    <source>
        <dbReference type="SAM" id="MobiDB-lite"/>
    </source>
</evidence>
<evidence type="ECO:0000256" key="7">
    <source>
        <dbReference type="ARBA" id="ARBA00022723"/>
    </source>
</evidence>
<evidence type="ECO:0000256" key="6">
    <source>
        <dbReference type="ARBA" id="ARBA00022679"/>
    </source>
</evidence>
<feature type="region of interest" description="Disordered" evidence="17">
    <location>
        <begin position="1"/>
        <end position="42"/>
    </location>
</feature>
<keyword evidence="5" id="KW-0597">Phosphoprotein</keyword>
<organism evidence="19 20">
    <name type="scientific">Petromyzon marinus</name>
    <name type="common">Sea lamprey</name>
    <dbReference type="NCBI Taxonomy" id="7757"/>
    <lineage>
        <taxon>Eukaryota</taxon>
        <taxon>Metazoa</taxon>
        <taxon>Chordata</taxon>
        <taxon>Craniata</taxon>
        <taxon>Vertebrata</taxon>
        <taxon>Cyclostomata</taxon>
        <taxon>Hyperoartia</taxon>
        <taxon>Petromyzontiformes</taxon>
        <taxon>Petromyzontidae</taxon>
        <taxon>Petromyzon</taxon>
    </lineage>
</organism>
<feature type="compositionally biased region" description="Basic and acidic residues" evidence="17">
    <location>
        <begin position="1"/>
        <end position="23"/>
    </location>
</feature>
<dbReference type="RefSeq" id="XP_032818818.1">
    <property type="nucleotide sequence ID" value="XM_032962927.1"/>
</dbReference>
<accession>A0AAJ7TIY0</accession>
<feature type="domain" description="UBR-type" evidence="18">
    <location>
        <begin position="69"/>
        <end position="141"/>
    </location>
</feature>
<dbReference type="PANTHER" id="PTHR13513:SF9">
    <property type="entry name" value="E3 UBIQUITIN-PROTEIN LIGASE UBR7-RELATED"/>
    <property type="match status" value="1"/>
</dbReference>
<feature type="compositionally biased region" description="Acidic residues" evidence="17">
    <location>
        <begin position="267"/>
        <end position="276"/>
    </location>
</feature>
<feature type="region of interest" description="Disordered" evidence="17">
    <location>
        <begin position="236"/>
        <end position="303"/>
    </location>
</feature>
<keyword evidence="11" id="KW-0832">Ubl conjugation</keyword>
<sequence length="464" mass="50753">MAANREGKKRGLDEAGDEGKRAVEDEEEDDEEEDEEEEEDAVLSMMEVMQQNEDLESEADAVLGASDSDLCSYAKGYVSRQALYACSSCTPRGGEPAAICLACSYTCHEGHDLYELYTKRNFRCDCGNARFPGVACKLLPDKEASNPGNKYNHNFFGLYCTCKKPYPDPDDKTPDEMIQCIICEDWLHGRHLGVEAPESVEYHEMVCGGCMARCSFLWAYAVPSAVVKLVNEEHEGSLVVDDSPRRSRAEVTSSGTAREDGVKPSPGDEDGSEESEAPVVPKEEPRDGAPTPRENGAGAAEQRSPCLLTELRAGAVAAAQLPGGTATFWPQQWRCKLCSCASCQAMYDELGVRFLLDEADTVQAYEARGKLGADSVGGGGGRAAGSSAGGADPLMAALGTMNRVQQVELISEYNDLKTELMDYLKHFADEGKVVKKEDITEFFQSMQSRKRRRSESNHMVYHCK</sequence>
<evidence type="ECO:0000256" key="14">
    <source>
        <dbReference type="ARBA" id="ARBA00078314"/>
    </source>
</evidence>
<dbReference type="Pfam" id="PF02207">
    <property type="entry name" value="zf-UBR"/>
    <property type="match status" value="1"/>
</dbReference>
<keyword evidence="19" id="KW-1185">Reference proteome</keyword>
<feature type="zinc finger region" description="UBR-type" evidence="16">
    <location>
        <begin position="69"/>
        <end position="141"/>
    </location>
</feature>
<dbReference type="InterPro" id="IPR013083">
    <property type="entry name" value="Znf_RING/FYVE/PHD"/>
</dbReference>
<evidence type="ECO:0000256" key="3">
    <source>
        <dbReference type="ARBA" id="ARBA00012483"/>
    </source>
</evidence>
<dbReference type="GO" id="GO:0005737">
    <property type="term" value="C:cytoplasm"/>
    <property type="evidence" value="ECO:0007669"/>
    <property type="project" value="TreeGrafter"/>
</dbReference>
<comment type="pathway">
    <text evidence="2">Protein modification; protein ubiquitination.</text>
</comment>
<dbReference type="FunFam" id="3.30.40.10:FF:000183">
    <property type="entry name" value="putative E3 ubiquitin-protein ligase UBR7"/>
    <property type="match status" value="1"/>
</dbReference>
<evidence type="ECO:0000256" key="13">
    <source>
        <dbReference type="ARBA" id="ARBA00071060"/>
    </source>
</evidence>
<dbReference type="Gene3D" id="3.30.40.10">
    <property type="entry name" value="Zinc/RING finger domain, C3HC4 (zinc finger)"/>
    <property type="match status" value="1"/>
</dbReference>
<dbReference type="CDD" id="cd15542">
    <property type="entry name" value="PHD_UBR7"/>
    <property type="match status" value="1"/>
</dbReference>
<evidence type="ECO:0000313" key="20">
    <source>
        <dbReference type="RefSeq" id="XP_032818818.1"/>
    </source>
</evidence>
<evidence type="ECO:0000256" key="5">
    <source>
        <dbReference type="ARBA" id="ARBA00022553"/>
    </source>
</evidence>
<gene>
    <name evidence="20" type="primary">UBR7</name>
</gene>
<evidence type="ECO:0000256" key="11">
    <source>
        <dbReference type="ARBA" id="ARBA00022843"/>
    </source>
</evidence>
<dbReference type="GO" id="GO:0061630">
    <property type="term" value="F:ubiquitin protein ligase activity"/>
    <property type="evidence" value="ECO:0007669"/>
    <property type="project" value="UniProtKB-EC"/>
</dbReference>
<evidence type="ECO:0000256" key="4">
    <source>
        <dbReference type="ARBA" id="ARBA00022499"/>
    </source>
</evidence>
<dbReference type="CTD" id="55148"/>
<evidence type="ECO:0000256" key="10">
    <source>
        <dbReference type="ARBA" id="ARBA00022833"/>
    </source>
</evidence>
<dbReference type="InterPro" id="IPR040204">
    <property type="entry name" value="UBR7"/>
</dbReference>
<keyword evidence="6" id="KW-0808">Transferase</keyword>
<feature type="compositionally biased region" description="Basic and acidic residues" evidence="17">
    <location>
        <begin position="236"/>
        <end position="249"/>
    </location>
</feature>
<dbReference type="KEGG" id="pmrn:116947325"/>
<evidence type="ECO:0000259" key="18">
    <source>
        <dbReference type="PROSITE" id="PS51157"/>
    </source>
</evidence>
<dbReference type="SMART" id="SM00396">
    <property type="entry name" value="ZnF_UBR1"/>
    <property type="match status" value="1"/>
</dbReference>